<keyword evidence="10" id="KW-1185">Reference proteome</keyword>
<evidence type="ECO:0000256" key="3">
    <source>
        <dbReference type="ARBA" id="ARBA00022448"/>
    </source>
</evidence>
<dbReference type="EMBL" id="QJJK01000003">
    <property type="protein sequence ID" value="PXW61948.1"/>
    <property type="molecule type" value="Genomic_DNA"/>
</dbReference>
<dbReference type="Proteomes" id="UP000248021">
    <property type="component" value="Unassembled WGS sequence"/>
</dbReference>
<reference evidence="9 10" key="1">
    <citation type="submission" date="2018-05" db="EMBL/GenBank/DDBJ databases">
        <title>Genomic Encyclopedia of Type Strains, Phase IV (KMG-IV): sequencing the most valuable type-strain genomes for metagenomic binning, comparative biology and taxonomic classification.</title>
        <authorList>
            <person name="Goeker M."/>
        </authorList>
    </citation>
    <scope>NUCLEOTIDE SEQUENCE [LARGE SCALE GENOMIC DNA]</scope>
    <source>
        <strain evidence="9 10">DSM 6462</strain>
    </source>
</reference>
<evidence type="ECO:0000256" key="4">
    <source>
        <dbReference type="ARBA" id="ARBA00022475"/>
    </source>
</evidence>
<name>A0A2V3UCS2_9HYPH</name>
<accession>A0A2V3UCS2</accession>
<dbReference type="GO" id="GO:0043190">
    <property type="term" value="C:ATP-binding cassette (ABC) transporter complex"/>
    <property type="evidence" value="ECO:0007669"/>
    <property type="project" value="InterPro"/>
</dbReference>
<evidence type="ECO:0000256" key="5">
    <source>
        <dbReference type="ARBA" id="ARBA00022692"/>
    </source>
</evidence>
<dbReference type="AlphaFoldDB" id="A0A2V3UCS2"/>
<dbReference type="PANTHER" id="PTHR30614:SF34">
    <property type="entry name" value="BLR6398 PROTEIN"/>
    <property type="match status" value="1"/>
</dbReference>
<keyword evidence="7 8" id="KW-0472">Membrane</keyword>
<keyword evidence="4" id="KW-1003">Cell membrane</keyword>
<comment type="subcellular location">
    <subcellularLocation>
        <location evidence="1">Cell inner membrane</location>
        <topology evidence="1">Multi-pass membrane protein</topology>
    </subcellularLocation>
    <subcellularLocation>
        <location evidence="8">Cell membrane</location>
        <topology evidence="8">Multi-pass membrane protein</topology>
    </subcellularLocation>
</comment>
<evidence type="ECO:0000256" key="8">
    <source>
        <dbReference type="RuleBase" id="RU363032"/>
    </source>
</evidence>
<feature type="transmembrane region" description="Helical" evidence="8">
    <location>
        <begin position="20"/>
        <end position="40"/>
    </location>
</feature>
<evidence type="ECO:0000313" key="10">
    <source>
        <dbReference type="Proteomes" id="UP000248021"/>
    </source>
</evidence>
<dbReference type="CDD" id="cd06261">
    <property type="entry name" value="TM_PBP2"/>
    <property type="match status" value="1"/>
</dbReference>
<dbReference type="Gene3D" id="1.10.3720.10">
    <property type="entry name" value="MetI-like"/>
    <property type="match status" value="1"/>
</dbReference>
<dbReference type="NCBIfam" id="TIGR01726">
    <property type="entry name" value="HEQRo_perm_3TM"/>
    <property type="match status" value="1"/>
</dbReference>
<dbReference type="InterPro" id="IPR043429">
    <property type="entry name" value="ArtM/GltK/GlnP/TcyL/YhdX-like"/>
</dbReference>
<dbReference type="PANTHER" id="PTHR30614">
    <property type="entry name" value="MEMBRANE COMPONENT OF AMINO ACID ABC TRANSPORTER"/>
    <property type="match status" value="1"/>
</dbReference>
<proteinExistence type="inferred from homology"/>
<feature type="transmembrane region" description="Helical" evidence="8">
    <location>
        <begin position="85"/>
        <end position="104"/>
    </location>
</feature>
<protein>
    <submittedName>
        <fullName evidence="9">Amino acid ABC transporter membrane protein 2 (PAAT family)</fullName>
    </submittedName>
</protein>
<feature type="transmembrane region" description="Helical" evidence="8">
    <location>
        <begin position="52"/>
        <end position="73"/>
    </location>
</feature>
<evidence type="ECO:0000256" key="7">
    <source>
        <dbReference type="ARBA" id="ARBA00023136"/>
    </source>
</evidence>
<evidence type="ECO:0000256" key="2">
    <source>
        <dbReference type="ARBA" id="ARBA00010072"/>
    </source>
</evidence>
<dbReference type="InterPro" id="IPR010065">
    <property type="entry name" value="AA_ABC_transptr_permease_3TM"/>
</dbReference>
<gene>
    <name evidence="9" type="ORF">C7450_103470</name>
</gene>
<dbReference type="GO" id="GO:0006865">
    <property type="term" value="P:amino acid transport"/>
    <property type="evidence" value="ECO:0007669"/>
    <property type="project" value="TreeGrafter"/>
</dbReference>
<dbReference type="PROSITE" id="PS50928">
    <property type="entry name" value="ABC_TM1"/>
    <property type="match status" value="1"/>
</dbReference>
<comment type="similarity">
    <text evidence="2">Belongs to the binding-protein-dependent transport system permease family. HisMQ subfamily.</text>
</comment>
<dbReference type="GO" id="GO:0022857">
    <property type="term" value="F:transmembrane transporter activity"/>
    <property type="evidence" value="ECO:0007669"/>
    <property type="project" value="InterPro"/>
</dbReference>
<dbReference type="SUPFAM" id="SSF161098">
    <property type="entry name" value="MetI-like"/>
    <property type="match status" value="1"/>
</dbReference>
<keyword evidence="6 8" id="KW-1133">Transmembrane helix</keyword>
<keyword evidence="5 8" id="KW-0812">Transmembrane</keyword>
<dbReference type="RefSeq" id="WP_110374219.1">
    <property type="nucleotide sequence ID" value="NZ_CAKNFM010000006.1"/>
</dbReference>
<evidence type="ECO:0000313" key="9">
    <source>
        <dbReference type="EMBL" id="PXW61948.1"/>
    </source>
</evidence>
<sequence>MRSFGLNDVWYLLIATQWTIYLTVVAFLVGGALGLWLAVVRTGGSRFGNGLALVWIRSFQNTPLLVQLFLIYYGLGLFGFRLPPFVAAAVGLICYASAFLAEIWRGCILSVPRQQWEAADALALTPWQIRWYVILPQALRIAIPPTVGFLVKLIKNSSLASVVGMTELMRAATAINNATYQPFKVFLCAAIIYFLLCFPLTMLSRRFERQLDVSTRG</sequence>
<feature type="transmembrane region" description="Helical" evidence="8">
    <location>
        <begin position="185"/>
        <end position="203"/>
    </location>
</feature>
<organism evidence="9 10">
    <name type="scientific">Chelatococcus asaccharovorans</name>
    <dbReference type="NCBI Taxonomy" id="28210"/>
    <lineage>
        <taxon>Bacteria</taxon>
        <taxon>Pseudomonadati</taxon>
        <taxon>Pseudomonadota</taxon>
        <taxon>Alphaproteobacteria</taxon>
        <taxon>Hyphomicrobiales</taxon>
        <taxon>Chelatococcaceae</taxon>
        <taxon>Chelatococcus</taxon>
    </lineage>
</organism>
<dbReference type="InterPro" id="IPR035906">
    <property type="entry name" value="MetI-like_sf"/>
</dbReference>
<dbReference type="InterPro" id="IPR000515">
    <property type="entry name" value="MetI-like"/>
</dbReference>
<evidence type="ECO:0000256" key="1">
    <source>
        <dbReference type="ARBA" id="ARBA00004429"/>
    </source>
</evidence>
<comment type="caution">
    <text evidence="9">The sequence shown here is derived from an EMBL/GenBank/DDBJ whole genome shotgun (WGS) entry which is preliminary data.</text>
</comment>
<dbReference type="OrthoDB" id="7255919at2"/>
<evidence type="ECO:0000256" key="6">
    <source>
        <dbReference type="ARBA" id="ARBA00022989"/>
    </source>
</evidence>
<keyword evidence="3 8" id="KW-0813">Transport</keyword>
<dbReference type="Pfam" id="PF00528">
    <property type="entry name" value="BPD_transp_1"/>
    <property type="match status" value="1"/>
</dbReference>